<dbReference type="Proteomes" id="UP000269940">
    <property type="component" value="Segment"/>
</dbReference>
<dbReference type="GO" id="GO:0016787">
    <property type="term" value="F:hydrolase activity"/>
    <property type="evidence" value="ECO:0007669"/>
    <property type="project" value="UniProtKB-KW"/>
</dbReference>
<name>A0A386KDH0_9CAUD</name>
<keyword evidence="1" id="KW-0547">Nucleotide-binding</keyword>
<evidence type="ECO:0000259" key="10">
    <source>
        <dbReference type="Pfam" id="PF13361"/>
    </source>
</evidence>
<evidence type="ECO:0000256" key="6">
    <source>
        <dbReference type="ARBA" id="ARBA00034617"/>
    </source>
</evidence>
<keyword evidence="2" id="KW-0378">Hydrolase</keyword>
<feature type="domain" description="UvrD-like helicase ATP-binding" evidence="9">
    <location>
        <begin position="7"/>
        <end position="259"/>
    </location>
</feature>
<dbReference type="GO" id="GO:0005524">
    <property type="term" value="F:ATP binding"/>
    <property type="evidence" value="ECO:0007669"/>
    <property type="project" value="UniProtKB-KW"/>
</dbReference>
<dbReference type="GO" id="GO:0031297">
    <property type="term" value="P:replication fork processing"/>
    <property type="evidence" value="ECO:0007669"/>
    <property type="project" value="TreeGrafter"/>
</dbReference>
<dbReference type="GO" id="GO:0043138">
    <property type="term" value="F:3'-5' DNA helicase activity"/>
    <property type="evidence" value="ECO:0007669"/>
    <property type="project" value="UniProtKB-EC"/>
</dbReference>
<evidence type="ECO:0000256" key="8">
    <source>
        <dbReference type="ARBA" id="ARBA00048988"/>
    </source>
</evidence>
<comment type="catalytic activity">
    <reaction evidence="8">
        <text>ATP + H2O = ADP + phosphate + H(+)</text>
        <dbReference type="Rhea" id="RHEA:13065"/>
        <dbReference type="ChEBI" id="CHEBI:15377"/>
        <dbReference type="ChEBI" id="CHEBI:15378"/>
        <dbReference type="ChEBI" id="CHEBI:30616"/>
        <dbReference type="ChEBI" id="CHEBI:43474"/>
        <dbReference type="ChEBI" id="CHEBI:456216"/>
        <dbReference type="EC" id="5.6.2.4"/>
    </reaction>
</comment>
<dbReference type="EC" id="5.6.2.4" evidence="7"/>
<evidence type="ECO:0000256" key="7">
    <source>
        <dbReference type="ARBA" id="ARBA00034808"/>
    </source>
</evidence>
<dbReference type="GO" id="GO:0000724">
    <property type="term" value="P:double-strand break repair via homologous recombination"/>
    <property type="evidence" value="ECO:0007669"/>
    <property type="project" value="TreeGrafter"/>
</dbReference>
<evidence type="ECO:0000259" key="9">
    <source>
        <dbReference type="Pfam" id="PF00580"/>
    </source>
</evidence>
<feature type="domain" description="UvrD-like helicase C-terminal" evidence="10">
    <location>
        <begin position="335"/>
        <end position="483"/>
    </location>
</feature>
<dbReference type="Pfam" id="PF13361">
    <property type="entry name" value="UvrD_C"/>
    <property type="match status" value="1"/>
</dbReference>
<keyword evidence="12" id="KW-1185">Reference proteome</keyword>
<comment type="catalytic activity">
    <reaction evidence="6">
        <text>Couples ATP hydrolysis with the unwinding of duplex DNA by translocating in the 3'-5' direction.</text>
        <dbReference type="EC" id="5.6.2.4"/>
    </reaction>
</comment>
<dbReference type="PANTHER" id="PTHR11070:SF30">
    <property type="entry name" value="F-BOX DNA HELICASE 1"/>
    <property type="match status" value="1"/>
</dbReference>
<dbReference type="Gene3D" id="3.40.50.300">
    <property type="entry name" value="P-loop containing nucleotide triphosphate hydrolases"/>
    <property type="match status" value="2"/>
</dbReference>
<accession>A0A386KDH0</accession>
<dbReference type="GO" id="GO:0003677">
    <property type="term" value="F:DNA binding"/>
    <property type="evidence" value="ECO:0007669"/>
    <property type="project" value="InterPro"/>
</dbReference>
<organism evidence="11 12">
    <name type="scientific">Acinetobacter phage vB_AbaM_B09_Aci05</name>
    <dbReference type="NCBI Taxonomy" id="2315458"/>
    <lineage>
        <taxon>Viruses</taxon>
        <taxon>Duplodnaviria</taxon>
        <taxon>Heunggongvirae</taxon>
        <taxon>Uroviricota</taxon>
        <taxon>Caudoviricetes</taxon>
        <taxon>Saclayvirus</taxon>
        <taxon>Saclayvirus Aci05</taxon>
    </lineage>
</organism>
<dbReference type="InterPro" id="IPR000212">
    <property type="entry name" value="DNA_helicase_UvrD/REP"/>
</dbReference>
<evidence type="ECO:0000313" key="11">
    <source>
        <dbReference type="EMBL" id="AYD82316.1"/>
    </source>
</evidence>
<proteinExistence type="predicted"/>
<keyword evidence="5" id="KW-0413">Isomerase</keyword>
<evidence type="ECO:0000256" key="2">
    <source>
        <dbReference type="ARBA" id="ARBA00022801"/>
    </source>
</evidence>
<keyword evidence="3 11" id="KW-0347">Helicase</keyword>
<dbReference type="InterPro" id="IPR027417">
    <property type="entry name" value="P-loop_NTPase"/>
</dbReference>
<dbReference type="InterPro" id="IPR014016">
    <property type="entry name" value="UvrD-like_ATP-bd"/>
</dbReference>
<gene>
    <name evidence="11" type="ORF">Aci05_101</name>
</gene>
<dbReference type="PANTHER" id="PTHR11070">
    <property type="entry name" value="UVRD / RECB / PCRA DNA HELICASE FAMILY MEMBER"/>
    <property type="match status" value="1"/>
</dbReference>
<evidence type="ECO:0000256" key="3">
    <source>
        <dbReference type="ARBA" id="ARBA00022806"/>
    </source>
</evidence>
<reference evidence="11 12" key="1">
    <citation type="submission" date="2018-08" db="EMBL/GenBank/DDBJ databases">
        <title>Complete genome sequence of five Acinetobacter baumannii phages from Abidjan, Cote d'Ivoire.</title>
        <authorList>
            <person name="Essoh C."/>
            <person name="Vernadet J.-P."/>
            <person name="Vergnaud G."/>
            <person name="Resch G."/>
            <person name="Pourcel C."/>
        </authorList>
    </citation>
    <scope>NUCLEOTIDE SEQUENCE [LARGE SCALE GENOMIC DNA]</scope>
</reference>
<protein>
    <recommendedName>
        <fullName evidence="7">DNA 3'-5' helicase</fullName>
        <ecNumber evidence="7">5.6.2.4</ecNumber>
    </recommendedName>
</protein>
<dbReference type="Pfam" id="PF00580">
    <property type="entry name" value="UvrD-helicase"/>
    <property type="match status" value="1"/>
</dbReference>
<dbReference type="SUPFAM" id="SSF52540">
    <property type="entry name" value="P-loop containing nucleoside triphosphate hydrolases"/>
    <property type="match status" value="1"/>
</dbReference>
<dbReference type="EMBL" id="MH746814">
    <property type="protein sequence ID" value="AYD82316.1"/>
    <property type="molecule type" value="Genomic_DNA"/>
</dbReference>
<evidence type="ECO:0000256" key="4">
    <source>
        <dbReference type="ARBA" id="ARBA00022840"/>
    </source>
</evidence>
<keyword evidence="4" id="KW-0067">ATP-binding</keyword>
<evidence type="ECO:0000256" key="1">
    <source>
        <dbReference type="ARBA" id="ARBA00022741"/>
    </source>
</evidence>
<dbReference type="InterPro" id="IPR014017">
    <property type="entry name" value="DNA_helicase_UvrD-like_C"/>
</dbReference>
<sequence length="622" mass="69902">MSFKPTEEQQTIIDMALEGEDLVINAFAGASKTTTLTMIAEAKHEQGGELGLYLAFNKAIATEAEERFPTSVECRTVHSLAYRHTPKALKSKIGGRIFPKEIAELLGFKGEFIVSKKSNEVRKLVSINAKASMIKQTLSRFCNSADNSIEAHHLVKMDWMNKLSPEDFDFDPLMAEILVLTRAYWEECKDPSSPVPLEHDGYLKMYSMLGKQIPVSYIMIDENQDSSPVILNIIEAQKKAQKVYVGDKYQAIYGWRGAINAMNFVTGNKVYLTKSFRFGNNVQTVANMILSESGCEIELKGNGSNEGKLFLREKSIEPNVVICRTNSGVIKNVFEYSNRYPNKVIGASCDLTEIQSFVKAYEDLVAGKKVEHKLLYAFENKGELMDYCEECPNDLEVSGMVKLIERFGAKALMAAMSRCSNQQRPDIMVTTAHKSKGLEWDNVILYNDFGYDIDESGALEVSDEEMNIVYVAATRAKKHLCIAGIHDLLNLLSKKSGVKFEMSDESTEYLDYLNRVVQEAKLNNVKFSYKGCTMEELERFTQRHSHLLEMKYDGTGEVLVGFDEAAEATGGVLTNAKMMHISPNTGISNDVIMDRVGQFIDSNSEYYHEAMISDMEHDHIDN</sequence>
<evidence type="ECO:0000313" key="12">
    <source>
        <dbReference type="Proteomes" id="UP000269940"/>
    </source>
</evidence>
<evidence type="ECO:0000256" key="5">
    <source>
        <dbReference type="ARBA" id="ARBA00023235"/>
    </source>
</evidence>